<proteinExistence type="predicted"/>
<name>A0ABS6TDY2_9ENTE</name>
<dbReference type="Pfam" id="PF00941">
    <property type="entry name" value="FAD_binding_5"/>
    <property type="match status" value="1"/>
</dbReference>
<dbReference type="PROSITE" id="PS51387">
    <property type="entry name" value="FAD_PCMH"/>
    <property type="match status" value="1"/>
</dbReference>
<dbReference type="InterPro" id="IPR005107">
    <property type="entry name" value="CO_DH_flav_C"/>
</dbReference>
<reference evidence="4 5" key="1">
    <citation type="submission" date="2021-06" db="EMBL/GenBank/DDBJ databases">
        <title>Enterococcus alishanensis sp. nov., a novel lactic acid bacterium isolated from fresh coffee beans.</title>
        <authorList>
            <person name="Chen Y.-S."/>
        </authorList>
    </citation>
    <scope>NUCLEOTIDE SEQUENCE [LARGE SCALE GENOMIC DNA]</scope>
    <source>
        <strain evidence="4 5">ALS3</strain>
    </source>
</reference>
<dbReference type="InterPro" id="IPR016166">
    <property type="entry name" value="FAD-bd_PCMH"/>
</dbReference>
<keyword evidence="1" id="KW-0285">Flavoprotein</keyword>
<dbReference type="PANTHER" id="PTHR42659">
    <property type="entry name" value="XANTHINE DEHYDROGENASE SUBUNIT C-RELATED"/>
    <property type="match status" value="1"/>
</dbReference>
<gene>
    <name evidence="4" type="primary">xdhB</name>
    <name evidence="4" type="ORF">KUA55_10660</name>
</gene>
<keyword evidence="5" id="KW-1185">Reference proteome</keyword>
<dbReference type="RefSeq" id="WP_218326238.1">
    <property type="nucleotide sequence ID" value="NZ_JAHUZB010000004.1"/>
</dbReference>
<sequence>MYDITGYHEATNLQDVFEITKQDPNARIIAGGTDVLVKSRERKEDFVNTQLIGVTRIEEMQGVYLDEEETLVIGALNSFTQIEKNPIVQKCAPLLSYACSTVGGPQTRNAGTIGGNVCNGATSADSAPTLFCHNAILEIHSLDGVKNVSIHDFYKGAGWVDLNPGEILVKIKIKKEDYAGYLGGYTKFAQRKALDIANLSCATIIKHDAGVIEDVRICFGVAGPTPIRMRQAEEYAKGKEITDEVLKEIGEKCLLDAKTRNSWRASKEYRDFLITILPARNIVEALKGE</sequence>
<dbReference type="SMART" id="SM01092">
    <property type="entry name" value="CO_deh_flav_C"/>
    <property type="match status" value="1"/>
</dbReference>
<dbReference type="Proteomes" id="UP000774130">
    <property type="component" value="Unassembled WGS sequence"/>
</dbReference>
<dbReference type="EMBL" id="JAHUZB010000004">
    <property type="protein sequence ID" value="MBV7391143.1"/>
    <property type="molecule type" value="Genomic_DNA"/>
</dbReference>
<evidence type="ECO:0000259" key="3">
    <source>
        <dbReference type="PROSITE" id="PS51387"/>
    </source>
</evidence>
<comment type="caution">
    <text evidence="4">The sequence shown here is derived from an EMBL/GenBank/DDBJ whole genome shotgun (WGS) entry which is preliminary data.</text>
</comment>
<dbReference type="NCBIfam" id="NF007427">
    <property type="entry name" value="PRK09971.1"/>
    <property type="match status" value="1"/>
</dbReference>
<dbReference type="InterPro" id="IPR051312">
    <property type="entry name" value="Diverse_Substr_Oxidored"/>
</dbReference>
<dbReference type="InterPro" id="IPR002346">
    <property type="entry name" value="Mopterin_DH_FAD-bd"/>
</dbReference>
<protein>
    <submittedName>
        <fullName evidence="4">Xanthine dehydrogenase FAD-binding subunit XdhB</fullName>
    </submittedName>
</protein>
<feature type="domain" description="FAD-binding PCMH-type" evidence="3">
    <location>
        <begin position="1"/>
        <end position="178"/>
    </location>
</feature>
<evidence type="ECO:0000256" key="2">
    <source>
        <dbReference type="ARBA" id="ARBA00023002"/>
    </source>
</evidence>
<dbReference type="PANTHER" id="PTHR42659:SF9">
    <property type="entry name" value="XANTHINE DEHYDROGENASE FAD-BINDING SUBUNIT XDHB-RELATED"/>
    <property type="match status" value="1"/>
</dbReference>
<dbReference type="NCBIfam" id="NF043083">
    <property type="entry name" value="XdhB_XDHase"/>
    <property type="match status" value="1"/>
</dbReference>
<keyword evidence="2" id="KW-0560">Oxidoreductase</keyword>
<evidence type="ECO:0000313" key="5">
    <source>
        <dbReference type="Proteomes" id="UP000774130"/>
    </source>
</evidence>
<evidence type="ECO:0000256" key="1">
    <source>
        <dbReference type="ARBA" id="ARBA00022630"/>
    </source>
</evidence>
<accession>A0ABS6TDY2</accession>
<organism evidence="4 5">
    <name type="scientific">Enterococcus alishanensis</name>
    <dbReference type="NCBI Taxonomy" id="1303817"/>
    <lineage>
        <taxon>Bacteria</taxon>
        <taxon>Bacillati</taxon>
        <taxon>Bacillota</taxon>
        <taxon>Bacilli</taxon>
        <taxon>Lactobacillales</taxon>
        <taxon>Enterococcaceae</taxon>
        <taxon>Enterococcus</taxon>
    </lineage>
</organism>
<dbReference type="InterPro" id="IPR050031">
    <property type="entry name" value="XdhB_XDHase"/>
</dbReference>
<evidence type="ECO:0000313" key="4">
    <source>
        <dbReference type="EMBL" id="MBV7391143.1"/>
    </source>
</evidence>
<dbReference type="Pfam" id="PF03450">
    <property type="entry name" value="CO_deh_flav_C"/>
    <property type="match status" value="1"/>
</dbReference>